<feature type="modified residue" description="4-aspartylphosphate" evidence="24">
    <location>
        <position position="422"/>
    </location>
</feature>
<evidence type="ECO:0000256" key="16">
    <source>
        <dbReference type="ARBA" id="ARBA00030179"/>
    </source>
</evidence>
<feature type="compositionally biased region" description="Polar residues" evidence="26">
    <location>
        <begin position="519"/>
        <end position="540"/>
    </location>
</feature>
<evidence type="ECO:0000256" key="14">
    <source>
        <dbReference type="ARBA" id="ARBA00023163"/>
    </source>
</evidence>
<comment type="subcellular location">
    <subcellularLocation>
        <location evidence="2">Cytoplasm</location>
        <location evidence="2">Cytosol</location>
    </subcellularLocation>
    <subcellularLocation>
        <location evidence="1">Nucleus</location>
    </subcellularLocation>
</comment>
<dbReference type="InterPro" id="IPR036388">
    <property type="entry name" value="WH-like_DNA-bd_sf"/>
</dbReference>
<dbReference type="SMART" id="SM00415">
    <property type="entry name" value="HSF"/>
    <property type="match status" value="1"/>
</dbReference>
<dbReference type="Proteomes" id="UP000250140">
    <property type="component" value="Unassembled WGS sequence"/>
</dbReference>
<dbReference type="GO" id="GO:0003700">
    <property type="term" value="F:DNA-binding transcription factor activity"/>
    <property type="evidence" value="ECO:0007669"/>
    <property type="project" value="InterPro"/>
</dbReference>
<evidence type="ECO:0000256" key="21">
    <source>
        <dbReference type="ARBA" id="ARBA00057149"/>
    </source>
</evidence>
<dbReference type="Pfam" id="PF00447">
    <property type="entry name" value="HSF_DNA-bind"/>
    <property type="match status" value="1"/>
</dbReference>
<evidence type="ECO:0000256" key="22">
    <source>
        <dbReference type="ARBA" id="ARBA00061465"/>
    </source>
</evidence>
<feature type="region of interest" description="Disordered" evidence="26">
    <location>
        <begin position="496"/>
        <end position="540"/>
    </location>
</feature>
<dbReference type="InterPro" id="IPR056764">
    <property type="entry name" value="LbH_EIF2B3/5"/>
</dbReference>
<dbReference type="InterPro" id="IPR036390">
    <property type="entry name" value="WH_DNA-bd_sf"/>
</dbReference>
<dbReference type="GO" id="GO:0000160">
    <property type="term" value="P:phosphorelay signal transduction system"/>
    <property type="evidence" value="ECO:0007669"/>
    <property type="project" value="UniProtKB-KW"/>
</dbReference>
<dbReference type="SMART" id="SM00515">
    <property type="entry name" value="eIF5C"/>
    <property type="match status" value="1"/>
</dbReference>
<dbReference type="InterPro" id="IPR029044">
    <property type="entry name" value="Nucleotide-diphossugar_trans"/>
</dbReference>
<dbReference type="SUPFAM" id="SSF51161">
    <property type="entry name" value="Trimeric LpxA-like enzymes"/>
    <property type="match status" value="1"/>
</dbReference>
<dbReference type="InterPro" id="IPR000232">
    <property type="entry name" value="HSF_DNA-bd"/>
</dbReference>
<keyword evidence="10" id="KW-0902">Two-component regulatory system</keyword>
<comment type="subunit">
    <text evidence="20">Component of the translation initiation factor 2B (eIF2B) complex which is a heterodecamer of two sets of five different subunits: alpha, beta, gamma, delta and epsilon. Subunits alpha, beta and delta comprise a regulatory subcomplex and subunits epsilon and gamma comprise a catalytic subcomplex. Within the complex, the hexameric regulatory complex resides at the center, with the two heterodimeric catalytic subcomplexes bound on opposite sides.</text>
</comment>
<evidence type="ECO:0000256" key="23">
    <source>
        <dbReference type="ARBA" id="ARBA00070291"/>
    </source>
</evidence>
<name>A0A8E2JZK9_9PEZI</name>
<dbReference type="InterPro" id="IPR001789">
    <property type="entry name" value="Sig_transdc_resp-reg_receiver"/>
</dbReference>
<evidence type="ECO:0000256" key="11">
    <source>
        <dbReference type="ARBA" id="ARBA00023015"/>
    </source>
</evidence>
<evidence type="ECO:0000313" key="30">
    <source>
        <dbReference type="Proteomes" id="UP000250140"/>
    </source>
</evidence>
<dbReference type="PRINTS" id="PR00056">
    <property type="entry name" value="HSFDOMAIN"/>
</dbReference>
<dbReference type="PROSITE" id="PS00018">
    <property type="entry name" value="EF_HAND_1"/>
    <property type="match status" value="1"/>
</dbReference>
<evidence type="ECO:0000256" key="5">
    <source>
        <dbReference type="ARBA" id="ARBA00018601"/>
    </source>
</evidence>
<evidence type="ECO:0000313" key="29">
    <source>
        <dbReference type="EMBL" id="OCL15425.1"/>
    </source>
</evidence>
<keyword evidence="13" id="KW-0238">DNA-binding</keyword>
<dbReference type="InterPro" id="IPR044123">
    <property type="entry name" value="W2_eIF2B_epsilon"/>
</dbReference>
<evidence type="ECO:0000256" key="18">
    <source>
        <dbReference type="ARBA" id="ARBA00044144"/>
    </source>
</evidence>
<feature type="compositionally biased region" description="Basic and acidic residues" evidence="26">
    <location>
        <begin position="1283"/>
        <end position="1295"/>
    </location>
</feature>
<dbReference type="SUPFAM" id="SSF53448">
    <property type="entry name" value="Nucleotide-diphospho-sugar transferases"/>
    <property type="match status" value="1"/>
</dbReference>
<evidence type="ECO:0000256" key="3">
    <source>
        <dbReference type="ARBA" id="ARBA00007878"/>
    </source>
</evidence>
<evidence type="ECO:0000256" key="8">
    <source>
        <dbReference type="ARBA" id="ARBA00022553"/>
    </source>
</evidence>
<dbReference type="InterPro" id="IPR016024">
    <property type="entry name" value="ARM-type_fold"/>
</dbReference>
<dbReference type="SUPFAM" id="SSF46785">
    <property type="entry name" value="Winged helix' DNA-binding domain"/>
    <property type="match status" value="1"/>
</dbReference>
<feature type="coiled-coil region" evidence="25">
    <location>
        <begin position="138"/>
        <end position="172"/>
    </location>
</feature>
<keyword evidence="11" id="KW-0805">Transcription regulation</keyword>
<dbReference type="InterPro" id="IPR005835">
    <property type="entry name" value="NTP_transferase_dom"/>
</dbReference>
<keyword evidence="15" id="KW-0539">Nucleus</keyword>
<feature type="compositionally biased region" description="Polar residues" evidence="26">
    <location>
        <begin position="212"/>
        <end position="231"/>
    </location>
</feature>
<dbReference type="CDD" id="cd17546">
    <property type="entry name" value="REC_hyHK_CKI1_RcsC-like"/>
    <property type="match status" value="1"/>
</dbReference>
<dbReference type="GO" id="GO:0043565">
    <property type="term" value="F:sequence-specific DNA binding"/>
    <property type="evidence" value="ECO:0007669"/>
    <property type="project" value="InterPro"/>
</dbReference>
<keyword evidence="30" id="KW-1185">Reference proteome</keyword>
<evidence type="ECO:0000256" key="6">
    <source>
        <dbReference type="ARBA" id="ARBA00022490"/>
    </source>
</evidence>
<keyword evidence="6" id="KW-0963">Cytoplasm</keyword>
<dbReference type="SUPFAM" id="SSF48371">
    <property type="entry name" value="ARM repeat"/>
    <property type="match status" value="1"/>
</dbReference>
<dbReference type="SUPFAM" id="SSF52172">
    <property type="entry name" value="CheY-like"/>
    <property type="match status" value="1"/>
</dbReference>
<dbReference type="FunFam" id="3.40.50.2300:FF:000212">
    <property type="entry name" value="Stress response regulator/HFS transcription factor"/>
    <property type="match status" value="1"/>
</dbReference>
<sequence length="1323" mass="147653">MDSNQGGSGANNSSDFVRKLYKMLENPTDENVVRWGNEGDSFVVLENEKFTKHILPKHFKHSNFASFVRQLNKYDFHKVRHNNEENGQSPYGAGAWEFKHPDFKANNKDALDNIRRKAPAPRKPNQAAEDVMIPTQQMDLVNGQLVATQQQLQQLQERYNELSIHHSMLLQEVIGLQKTVVNHEHVMQNVMSFLHSVDAQRRRDSRIVNPFTQQGNQAQNGSVDPQNQQVTPLEDDVPASPLQHASKLLSETNADVMLNPRNLEHMNEITMRMNGTLTTPPPEFIRSGNRPASRGAPPTSAGSSNSMRGDLDNLVYPVGQTNGIDPMYSEHIHNIPYPMPTKPVEQPEPRFPPNETRKKSAQVDPGWIRPPQILLVEDDPTCRRIGGKFLYAFHCSIDSALDGLEAVNKMNAGSKYDLVLMDIIMPNLDGVSACHLIRQFDTTPIIAMTSNIRSDDISMYFQHGMNDVLPKPFTKEGLLHMLEKHLAHLKKPVHQIDGMVPPQPLASTRQSLKDEESPSKSPVTTSNWNSPNQIPGVSPVGSNVTDEYMTAVQGHAGAYGVNNMQGSLPYNTSPQMPMPGGRQQGQQGQHRRQISDIAGGDELNNPAKRHQLKGAAAEKPKASEEEREEPLQAVILADPFETRFSPFTLERPRCLLPLANTPLIEYTFEFLANAGVEEIFVYCGAHTDQVEDYITRSKWYSLSSPFSKLELIRSTSNSIGDAMRDLDSRGILVGDFLLVYGDVVSNLPLEPALAAHRARRAADKNAIMTIVLREAGTIHRTKAQGTCPIFVIDPSKKRCLHFEQMPNKEQKKFLSIDPGLLSSHQEIEVRQDLIDCGIDICTPDVLALWSDNFDFQAPRKGFLHSVLKDYELNGKTIHTHIVNEHYAARVRNLHAYDSVSKDIVSRWAYPLCPDSNLLVSQSYRLQKGNIYKEEGVILARSCVINRRTVVGQGSSIGDGSVISNSIIGRGCVIGRNVTIDGAYIWDHASIGDGSTVRQAVIASEAVVGKNCKIEPGALISYGVRIASRMTIQGTHRITRAKRKRENEEDMIKGEADFSIVGDGGDGFEFTDWDEQEEDEVVEGLAPRGLIYSMANLALSAESISTLNSESDEDQEIYHDRSAAGSFISIDSVDSQSSQHAANFDHDAASSIHDSLVEGHESANIQLELTSLRMSMNASEHQVRRAVVVAFMKRVSQVIKSGVGAKQAVAQVFGQHKELLERTMFDKSKSDKIDQVDFLLLMQSDLMHRDSGDSILLHASMKLYEMDVFEPEAFEQWWADVKSSENDEMKRVREKTQPFIDYLENQSEDEEDEDDDEGADSDSE</sequence>
<dbReference type="InterPro" id="IPR003307">
    <property type="entry name" value="W2_domain"/>
</dbReference>
<keyword evidence="14" id="KW-0804">Transcription</keyword>
<dbReference type="Pfam" id="PF00072">
    <property type="entry name" value="Response_reg"/>
    <property type="match status" value="1"/>
</dbReference>
<dbReference type="CDD" id="cd11558">
    <property type="entry name" value="W2_eIF2B_epsilon"/>
    <property type="match status" value="1"/>
</dbReference>
<evidence type="ECO:0000259" key="27">
    <source>
        <dbReference type="PROSITE" id="PS50110"/>
    </source>
</evidence>
<feature type="region of interest" description="Disordered" evidence="26">
    <location>
        <begin position="566"/>
        <end position="627"/>
    </location>
</feature>
<feature type="region of interest" description="Disordered" evidence="26">
    <location>
        <begin position="1283"/>
        <end position="1323"/>
    </location>
</feature>
<evidence type="ECO:0000259" key="28">
    <source>
        <dbReference type="PROSITE" id="PS51363"/>
    </source>
</evidence>
<dbReference type="Gene3D" id="1.25.40.180">
    <property type="match status" value="1"/>
</dbReference>
<dbReference type="Pfam" id="PF00483">
    <property type="entry name" value="NTP_transferase"/>
    <property type="match status" value="1"/>
</dbReference>
<evidence type="ECO:0000256" key="2">
    <source>
        <dbReference type="ARBA" id="ARBA00004514"/>
    </source>
</evidence>
<dbReference type="InterPro" id="IPR011006">
    <property type="entry name" value="CheY-like_superfamily"/>
</dbReference>
<dbReference type="Gene3D" id="3.40.50.2300">
    <property type="match status" value="1"/>
</dbReference>
<evidence type="ECO:0000256" key="9">
    <source>
        <dbReference type="ARBA" id="ARBA00022917"/>
    </source>
</evidence>
<dbReference type="Pfam" id="PF02020">
    <property type="entry name" value="W2"/>
    <property type="match status" value="1"/>
</dbReference>
<evidence type="ECO:0000256" key="17">
    <source>
        <dbReference type="ARBA" id="ARBA00031190"/>
    </source>
</evidence>
<evidence type="ECO:0000256" key="1">
    <source>
        <dbReference type="ARBA" id="ARBA00004123"/>
    </source>
</evidence>
<evidence type="ECO:0000256" key="4">
    <source>
        <dbReference type="ARBA" id="ARBA00011233"/>
    </source>
</evidence>
<keyword evidence="9" id="KW-0648">Protein biosynthesis</keyword>
<dbReference type="InterPro" id="IPR011004">
    <property type="entry name" value="Trimer_LpxA-like_sf"/>
</dbReference>
<dbReference type="PANTHER" id="PTHR45887:SF1">
    <property type="entry name" value="TRANSLATION INITIATION FACTOR EIF-2B SUBUNIT EPSILON"/>
    <property type="match status" value="1"/>
</dbReference>
<feature type="compositionally biased region" description="Acidic residues" evidence="26">
    <location>
        <begin position="1305"/>
        <end position="1323"/>
    </location>
</feature>
<evidence type="ECO:0000256" key="15">
    <source>
        <dbReference type="ARBA" id="ARBA00023242"/>
    </source>
</evidence>
<dbReference type="GO" id="GO:0005634">
    <property type="term" value="C:nucleus"/>
    <property type="evidence" value="ECO:0007669"/>
    <property type="project" value="UniProtKB-SubCell"/>
</dbReference>
<evidence type="ECO:0000256" key="13">
    <source>
        <dbReference type="ARBA" id="ARBA00023125"/>
    </source>
</evidence>
<dbReference type="SMART" id="SM00448">
    <property type="entry name" value="REC"/>
    <property type="match status" value="1"/>
</dbReference>
<dbReference type="FunFam" id="1.10.10.10:FF:000380">
    <property type="entry name" value="Transcription factor SKN7"/>
    <property type="match status" value="1"/>
</dbReference>
<evidence type="ECO:0000256" key="24">
    <source>
        <dbReference type="PROSITE-ProRule" id="PRU00169"/>
    </source>
</evidence>
<reference evidence="29 30" key="1">
    <citation type="journal article" date="2016" name="Nat. Commun.">
        <title>Ectomycorrhizal ecology is imprinted in the genome of the dominant symbiotic fungus Cenococcum geophilum.</title>
        <authorList>
            <consortium name="DOE Joint Genome Institute"/>
            <person name="Peter M."/>
            <person name="Kohler A."/>
            <person name="Ohm R.A."/>
            <person name="Kuo A."/>
            <person name="Krutzmann J."/>
            <person name="Morin E."/>
            <person name="Arend M."/>
            <person name="Barry K.W."/>
            <person name="Binder M."/>
            <person name="Choi C."/>
            <person name="Clum A."/>
            <person name="Copeland A."/>
            <person name="Grisel N."/>
            <person name="Haridas S."/>
            <person name="Kipfer T."/>
            <person name="LaButti K."/>
            <person name="Lindquist E."/>
            <person name="Lipzen A."/>
            <person name="Maire R."/>
            <person name="Meier B."/>
            <person name="Mihaltcheva S."/>
            <person name="Molinier V."/>
            <person name="Murat C."/>
            <person name="Poggeler S."/>
            <person name="Quandt C.A."/>
            <person name="Sperisen C."/>
            <person name="Tritt A."/>
            <person name="Tisserant E."/>
            <person name="Crous P.W."/>
            <person name="Henrissat B."/>
            <person name="Nehls U."/>
            <person name="Egli S."/>
            <person name="Spatafora J.W."/>
            <person name="Grigoriev I.V."/>
            <person name="Martin F.M."/>
        </authorList>
    </citation>
    <scope>NUCLEOTIDE SEQUENCE [LARGE SCALE GENOMIC DNA]</scope>
    <source>
        <strain evidence="29 30">CBS 207.34</strain>
    </source>
</reference>
<evidence type="ECO:0000256" key="10">
    <source>
        <dbReference type="ARBA" id="ARBA00023012"/>
    </source>
</evidence>
<keyword evidence="7" id="KW-0396">Initiation factor</keyword>
<evidence type="ECO:0000256" key="7">
    <source>
        <dbReference type="ARBA" id="ARBA00022540"/>
    </source>
</evidence>
<feature type="compositionally biased region" description="Low complexity" evidence="26">
    <location>
        <begin position="574"/>
        <end position="588"/>
    </location>
</feature>
<evidence type="ECO:0000256" key="26">
    <source>
        <dbReference type="SAM" id="MobiDB-lite"/>
    </source>
</evidence>
<protein>
    <recommendedName>
        <fullName evidence="5">Mannose-1-phosphate guanyltransferase</fullName>
    </recommendedName>
    <alternativeName>
        <fullName evidence="17">GDP-mannose pyrophosphorylase</fullName>
    </alternativeName>
    <alternativeName>
        <fullName evidence="16">GTP-mannose-1-phosphate guanylyltransferase</fullName>
    </alternativeName>
    <alternativeName>
        <fullName evidence="23">Transcription factor SKN7</fullName>
    </alternativeName>
    <alternativeName>
        <fullName evidence="18">Translation initiation factor eIF2B subunit epsilon</fullName>
    </alternativeName>
    <alternativeName>
        <fullName evidence="19">eIF2B GDP-GTP exchange factor subunit epsilon</fullName>
    </alternativeName>
</protein>
<dbReference type="PROSITE" id="PS51363">
    <property type="entry name" value="W2"/>
    <property type="match status" value="1"/>
</dbReference>
<feature type="region of interest" description="Disordered" evidence="26">
    <location>
        <begin position="212"/>
        <end position="239"/>
    </location>
</feature>
<dbReference type="PROSITE" id="PS50110">
    <property type="entry name" value="RESPONSE_REGULATORY"/>
    <property type="match status" value="1"/>
</dbReference>
<dbReference type="CDD" id="cd04197">
    <property type="entry name" value="eIF-2B_epsilon_N"/>
    <property type="match status" value="1"/>
</dbReference>
<comment type="subunit">
    <text evidence="4">Homotrimer.</text>
</comment>
<dbReference type="CDD" id="cd05787">
    <property type="entry name" value="LbH_eIF2B_epsilon"/>
    <property type="match status" value="1"/>
</dbReference>
<dbReference type="Pfam" id="PF25084">
    <property type="entry name" value="LbH_EIF2B"/>
    <property type="match status" value="1"/>
</dbReference>
<dbReference type="Gene3D" id="1.10.10.10">
    <property type="entry name" value="Winged helix-like DNA-binding domain superfamily/Winged helix DNA-binding domain"/>
    <property type="match status" value="1"/>
</dbReference>
<dbReference type="PROSITE" id="PS00434">
    <property type="entry name" value="HSF_DOMAIN"/>
    <property type="match status" value="1"/>
</dbReference>
<dbReference type="GO" id="GO:0005829">
    <property type="term" value="C:cytosol"/>
    <property type="evidence" value="ECO:0007669"/>
    <property type="project" value="UniProtKB-SubCell"/>
</dbReference>
<dbReference type="InterPro" id="IPR051956">
    <property type="entry name" value="eIF2B_epsilon"/>
</dbReference>
<dbReference type="GO" id="GO:0005851">
    <property type="term" value="C:eukaryotic translation initiation factor 2B complex"/>
    <property type="evidence" value="ECO:0007669"/>
    <property type="project" value="TreeGrafter"/>
</dbReference>
<feature type="domain" description="W2" evidence="28">
    <location>
        <begin position="1141"/>
        <end position="1312"/>
    </location>
</feature>
<comment type="similarity">
    <text evidence="22">Belongs to the SKN7 family.</text>
</comment>
<dbReference type="GO" id="GO:0003743">
    <property type="term" value="F:translation initiation factor activity"/>
    <property type="evidence" value="ECO:0007669"/>
    <property type="project" value="UniProtKB-KW"/>
</dbReference>
<evidence type="ECO:0000256" key="12">
    <source>
        <dbReference type="ARBA" id="ARBA00023054"/>
    </source>
</evidence>
<comment type="similarity">
    <text evidence="3">Belongs to the eIF-2B gamma/epsilon subunits family.</text>
</comment>
<dbReference type="PANTHER" id="PTHR45887">
    <property type="entry name" value="TRANSLATION INITIATION FACTOR EIF-2B SUBUNIT EPSILON"/>
    <property type="match status" value="1"/>
</dbReference>
<evidence type="ECO:0000256" key="20">
    <source>
        <dbReference type="ARBA" id="ARBA00046432"/>
    </source>
</evidence>
<evidence type="ECO:0000256" key="25">
    <source>
        <dbReference type="SAM" id="Coils"/>
    </source>
</evidence>
<dbReference type="InterPro" id="IPR035543">
    <property type="entry name" value="eIF-2B_epsilon_N"/>
</dbReference>
<dbReference type="GO" id="GO:0005085">
    <property type="term" value="F:guanyl-nucleotide exchange factor activity"/>
    <property type="evidence" value="ECO:0007669"/>
    <property type="project" value="InterPro"/>
</dbReference>
<keyword evidence="8 24" id="KW-0597">Phosphoprotein</keyword>
<organism evidence="29 30">
    <name type="scientific">Glonium stellatum</name>
    <dbReference type="NCBI Taxonomy" id="574774"/>
    <lineage>
        <taxon>Eukaryota</taxon>
        <taxon>Fungi</taxon>
        <taxon>Dikarya</taxon>
        <taxon>Ascomycota</taxon>
        <taxon>Pezizomycotina</taxon>
        <taxon>Dothideomycetes</taxon>
        <taxon>Pleosporomycetidae</taxon>
        <taxon>Gloniales</taxon>
        <taxon>Gloniaceae</taxon>
        <taxon>Glonium</taxon>
    </lineage>
</organism>
<feature type="domain" description="Response regulatory" evidence="27">
    <location>
        <begin position="372"/>
        <end position="486"/>
    </location>
</feature>
<dbReference type="Gene3D" id="2.160.10.10">
    <property type="entry name" value="Hexapeptide repeat proteins"/>
    <property type="match status" value="1"/>
</dbReference>
<evidence type="ECO:0000256" key="19">
    <source>
        <dbReference type="ARBA" id="ARBA00044345"/>
    </source>
</evidence>
<dbReference type="Gene3D" id="3.90.550.10">
    <property type="entry name" value="Spore Coat Polysaccharide Biosynthesis Protein SpsA, Chain A"/>
    <property type="match status" value="1"/>
</dbReference>
<dbReference type="OrthoDB" id="424572at2759"/>
<dbReference type="FunFam" id="3.90.550.10:FF:000066">
    <property type="entry name" value="Translation initiation factor eIF-2B subunit epsilon"/>
    <property type="match status" value="1"/>
</dbReference>
<keyword evidence="12 25" id="KW-0175">Coiled coil</keyword>
<accession>A0A8E2JZK9</accession>
<proteinExistence type="inferred from homology"/>
<feature type="region of interest" description="Disordered" evidence="26">
    <location>
        <begin position="275"/>
        <end position="308"/>
    </location>
</feature>
<dbReference type="EMBL" id="KV748450">
    <property type="protein sequence ID" value="OCL15425.1"/>
    <property type="molecule type" value="Genomic_DNA"/>
</dbReference>
<gene>
    <name evidence="29" type="ORF">AOQ84DRAFT_393861</name>
</gene>
<comment type="function">
    <text evidence="21">Transcription factor that is part of a SLN1-YPD1-SKN7 two-component regulatory system, which controls gene expression in response to changes in the osmolarity of the extracellular environment. Under low osmotic conditions, phosphorylated and activated by the phosphorelay intermediate protein YPD1. Also activated in response to oxidative stress, independent on the two-component regulatory system. Regulates heat shock genes in response to oxidative stress and genes involved in cell wall integrity in response to osmotic changes.</text>
</comment>
<dbReference type="InterPro" id="IPR018247">
    <property type="entry name" value="EF_Hand_1_Ca_BS"/>
</dbReference>
<dbReference type="GO" id="GO:0031369">
    <property type="term" value="F:translation initiation factor binding"/>
    <property type="evidence" value="ECO:0007669"/>
    <property type="project" value="InterPro"/>
</dbReference>